<dbReference type="Proteomes" id="UP000265703">
    <property type="component" value="Unassembled WGS sequence"/>
</dbReference>
<evidence type="ECO:0000256" key="1">
    <source>
        <dbReference type="SAM" id="Coils"/>
    </source>
</evidence>
<name>A0A397TWM9_9GLOM</name>
<feature type="coiled-coil region" evidence="1">
    <location>
        <begin position="103"/>
        <end position="130"/>
    </location>
</feature>
<dbReference type="OrthoDB" id="6247875at2759"/>
<dbReference type="InterPro" id="IPR009071">
    <property type="entry name" value="HMG_box_dom"/>
</dbReference>
<dbReference type="Pfam" id="PF00505">
    <property type="entry name" value="HMG_box"/>
    <property type="match status" value="1"/>
</dbReference>
<protein>
    <recommendedName>
        <fullName evidence="2">HMG box domain-containing protein</fullName>
    </recommendedName>
</protein>
<sequence>MKKLFYDMPHHLLNSFIKRPELITIEMNWHPSTLILSPPPIQLPFPPPITAQDIVLKRSSSKICSKSPNAFFIYRKVYFDQLSLLNQRYKMTDVSKLVSLYWKNECREVKEAYKKIAKEVESELNERRKRDLVYSNINSNLKISRKRNSKKKGGKVRTVTTHNQNESATFERGVDVNQQGGTHFELTFSSDMQPLIHSYNADFESFWISHCTLDTLDDAISSSSDESIFTIVTETNKNLFVSETILDQNGVNDYAQNNDAANDNDDNVLDSIPAQSQNNQSSVENMDNSNFLNAQNVAFDEFCFDDNTNLNWYLQNFI</sequence>
<keyword evidence="1" id="KW-0175">Coiled coil</keyword>
<dbReference type="InterPro" id="IPR036910">
    <property type="entry name" value="HMG_box_dom_sf"/>
</dbReference>
<comment type="caution">
    <text evidence="3">The sequence shown here is derived from an EMBL/GenBank/DDBJ whole genome shotgun (WGS) entry which is preliminary data.</text>
</comment>
<gene>
    <name evidence="3" type="ORF">C1645_730811</name>
</gene>
<evidence type="ECO:0000313" key="4">
    <source>
        <dbReference type="Proteomes" id="UP000265703"/>
    </source>
</evidence>
<evidence type="ECO:0000313" key="3">
    <source>
        <dbReference type="EMBL" id="RIA99551.1"/>
    </source>
</evidence>
<dbReference type="Gene3D" id="1.10.30.10">
    <property type="entry name" value="High mobility group box domain"/>
    <property type="match status" value="1"/>
</dbReference>
<keyword evidence="4" id="KW-1185">Reference proteome</keyword>
<accession>A0A397TWM9</accession>
<evidence type="ECO:0000259" key="2">
    <source>
        <dbReference type="Pfam" id="PF00505"/>
    </source>
</evidence>
<feature type="domain" description="HMG box" evidence="2">
    <location>
        <begin position="66"/>
        <end position="126"/>
    </location>
</feature>
<dbReference type="AlphaFoldDB" id="A0A397TWM9"/>
<proteinExistence type="predicted"/>
<organism evidence="3 4">
    <name type="scientific">Glomus cerebriforme</name>
    <dbReference type="NCBI Taxonomy" id="658196"/>
    <lineage>
        <taxon>Eukaryota</taxon>
        <taxon>Fungi</taxon>
        <taxon>Fungi incertae sedis</taxon>
        <taxon>Mucoromycota</taxon>
        <taxon>Glomeromycotina</taxon>
        <taxon>Glomeromycetes</taxon>
        <taxon>Glomerales</taxon>
        <taxon>Glomeraceae</taxon>
        <taxon>Glomus</taxon>
    </lineage>
</organism>
<dbReference type="SUPFAM" id="SSF47095">
    <property type="entry name" value="HMG-box"/>
    <property type="match status" value="1"/>
</dbReference>
<reference evidence="3 4" key="1">
    <citation type="submission" date="2018-06" db="EMBL/GenBank/DDBJ databases">
        <title>Comparative genomics reveals the genomic features of Rhizophagus irregularis, R. cerebriforme, R. diaphanum and Gigaspora rosea, and their symbiotic lifestyle signature.</title>
        <authorList>
            <person name="Morin E."/>
            <person name="San Clemente H."/>
            <person name="Chen E.C.H."/>
            <person name="De La Providencia I."/>
            <person name="Hainaut M."/>
            <person name="Kuo A."/>
            <person name="Kohler A."/>
            <person name="Murat C."/>
            <person name="Tang N."/>
            <person name="Roy S."/>
            <person name="Loubradou J."/>
            <person name="Henrissat B."/>
            <person name="Grigoriev I.V."/>
            <person name="Corradi N."/>
            <person name="Roux C."/>
            <person name="Martin F.M."/>
        </authorList>
    </citation>
    <scope>NUCLEOTIDE SEQUENCE [LARGE SCALE GENOMIC DNA]</scope>
    <source>
        <strain evidence="3 4">DAOM 227022</strain>
    </source>
</reference>
<dbReference type="EMBL" id="QKYT01000003">
    <property type="protein sequence ID" value="RIA99551.1"/>
    <property type="molecule type" value="Genomic_DNA"/>
</dbReference>